<reference evidence="2 3" key="1">
    <citation type="journal article" date="2016" name="Mol. Biol. Evol.">
        <title>Comparative Genomics of Early-Diverging Mushroom-Forming Fungi Provides Insights into the Origins of Lignocellulose Decay Capabilities.</title>
        <authorList>
            <person name="Nagy L.G."/>
            <person name="Riley R."/>
            <person name="Tritt A."/>
            <person name="Adam C."/>
            <person name="Daum C."/>
            <person name="Floudas D."/>
            <person name="Sun H."/>
            <person name="Yadav J.S."/>
            <person name="Pangilinan J."/>
            <person name="Larsson K.H."/>
            <person name="Matsuura K."/>
            <person name="Barry K."/>
            <person name="Labutti K."/>
            <person name="Kuo R."/>
            <person name="Ohm R.A."/>
            <person name="Bhattacharya S.S."/>
            <person name="Shirouzu T."/>
            <person name="Yoshinaga Y."/>
            <person name="Martin F.M."/>
            <person name="Grigoriev I.V."/>
            <person name="Hibbett D.S."/>
        </authorList>
    </citation>
    <scope>NUCLEOTIDE SEQUENCE [LARGE SCALE GENOMIC DNA]</scope>
    <source>
        <strain evidence="2 3">CBS 109695</strain>
    </source>
</reference>
<proteinExistence type="predicted"/>
<keyword evidence="3" id="KW-1185">Reference proteome</keyword>
<gene>
    <name evidence="2" type="ORF">FIBSPDRAFT_967128</name>
</gene>
<dbReference type="AlphaFoldDB" id="A0A167W2I6"/>
<dbReference type="EMBL" id="KV417828">
    <property type="protein sequence ID" value="KZP05623.1"/>
    <property type="molecule type" value="Genomic_DNA"/>
</dbReference>
<evidence type="ECO:0000256" key="1">
    <source>
        <dbReference type="SAM" id="MobiDB-lite"/>
    </source>
</evidence>
<sequence length="411" mass="47389">MTSLPYTPLDQIPYEFNDHPLPSETKTIRLSHNQYPFLGFVVGNVQWEGTLLERLRLPPCIPLEQEHGQWRFNKGLACRWNRLEMGLKGILQALGDHFELLLPSEIRAFRGPESHGYMKPRPTAKAMVTAILRSRDMFLPAWHTARTLSLSVQRFTRPRTPWMRHLVDIGIDPQWVQYLKNSPVGSFSEEYKRVGVVVHQLCHFPEQIPAFVEAGMPVWIYFSGTPAPNKLCYSGTILRKLYLPTPLEYRQATTAYHNIPDEAPHSPSPIPSPAPPGPASPAAGPHHDGPEPHAQSGQRRGETWPEFFARQEQSQRAQEAKETPEERQQRLQRAEAQNNHPLPGRKGPLCFIWEEEDGFWMRHRVARLQANDRFLEHAKTQRRYNAFNKEWDLCEDFDPKADPPEDHYGRA</sequence>
<organism evidence="2 3">
    <name type="scientific">Athelia psychrophila</name>
    <dbReference type="NCBI Taxonomy" id="1759441"/>
    <lineage>
        <taxon>Eukaryota</taxon>
        <taxon>Fungi</taxon>
        <taxon>Dikarya</taxon>
        <taxon>Basidiomycota</taxon>
        <taxon>Agaricomycotina</taxon>
        <taxon>Agaricomycetes</taxon>
        <taxon>Agaricomycetidae</taxon>
        <taxon>Atheliales</taxon>
        <taxon>Atheliaceae</taxon>
        <taxon>Athelia</taxon>
    </lineage>
</organism>
<accession>A0A167W2I6</accession>
<feature type="compositionally biased region" description="Pro residues" evidence="1">
    <location>
        <begin position="266"/>
        <end position="279"/>
    </location>
</feature>
<dbReference type="OrthoDB" id="3237250at2759"/>
<feature type="compositionally biased region" description="Basic and acidic residues" evidence="1">
    <location>
        <begin position="318"/>
        <end position="333"/>
    </location>
</feature>
<protein>
    <submittedName>
        <fullName evidence="2">Uncharacterized protein</fullName>
    </submittedName>
</protein>
<evidence type="ECO:0000313" key="3">
    <source>
        <dbReference type="Proteomes" id="UP000076532"/>
    </source>
</evidence>
<evidence type="ECO:0000313" key="2">
    <source>
        <dbReference type="EMBL" id="KZP05623.1"/>
    </source>
</evidence>
<name>A0A167W2I6_9AGAM</name>
<feature type="region of interest" description="Disordered" evidence="1">
    <location>
        <begin position="258"/>
        <end position="343"/>
    </location>
</feature>
<dbReference type="Proteomes" id="UP000076532">
    <property type="component" value="Unassembled WGS sequence"/>
</dbReference>